<evidence type="ECO:0000313" key="5">
    <source>
        <dbReference type="Proteomes" id="UP000218151"/>
    </source>
</evidence>
<keyword evidence="2" id="KW-0812">Transmembrane</keyword>
<gene>
    <name evidence="4" type="ORF">CKY28_04305</name>
</gene>
<dbReference type="InterPro" id="IPR052173">
    <property type="entry name" value="Beta-lactam_resp_regulator"/>
</dbReference>
<feature type="compositionally biased region" description="Basic and acidic residues" evidence="1">
    <location>
        <begin position="511"/>
        <end position="535"/>
    </location>
</feature>
<evidence type="ECO:0000256" key="2">
    <source>
        <dbReference type="SAM" id="Phobius"/>
    </source>
</evidence>
<dbReference type="OrthoDB" id="1628901at2"/>
<dbReference type="CDD" id="cd07341">
    <property type="entry name" value="M56_BlaR1_MecR1_like"/>
    <property type="match status" value="1"/>
</dbReference>
<evidence type="ECO:0000313" key="4">
    <source>
        <dbReference type="EMBL" id="PAX08604.1"/>
    </source>
</evidence>
<feature type="transmembrane region" description="Helical" evidence="2">
    <location>
        <begin position="90"/>
        <end position="116"/>
    </location>
</feature>
<dbReference type="Pfam" id="PF05569">
    <property type="entry name" value="Peptidase_M56"/>
    <property type="match status" value="1"/>
</dbReference>
<proteinExistence type="predicted"/>
<dbReference type="PANTHER" id="PTHR34978:SF3">
    <property type="entry name" value="SLR0241 PROTEIN"/>
    <property type="match status" value="1"/>
</dbReference>
<accession>A0A2A2SH35</accession>
<keyword evidence="5" id="KW-1185">Reference proteome</keyword>
<evidence type="ECO:0000259" key="3">
    <source>
        <dbReference type="Pfam" id="PF05569"/>
    </source>
</evidence>
<reference evidence="5" key="1">
    <citation type="submission" date="2017-09" db="EMBL/GenBank/DDBJ databases">
        <authorList>
            <person name="Feng G."/>
            <person name="Zhu H."/>
        </authorList>
    </citation>
    <scope>NUCLEOTIDE SEQUENCE [LARGE SCALE GENOMIC DNA]</scope>
    <source>
        <strain evidence="5">1PNM-20</strain>
    </source>
</reference>
<dbReference type="EMBL" id="NSLI01000002">
    <property type="protein sequence ID" value="PAX08604.1"/>
    <property type="molecule type" value="Genomic_DNA"/>
</dbReference>
<name>A0A2A2SH35_9SPHN</name>
<protein>
    <recommendedName>
        <fullName evidence="3">Peptidase M56 domain-containing protein</fullName>
    </recommendedName>
</protein>
<keyword evidence="2" id="KW-0472">Membrane</keyword>
<dbReference type="AlphaFoldDB" id="A0A2A2SH35"/>
<organism evidence="4 5">
    <name type="scientific">Sphingomonas lenta</name>
    <dbReference type="NCBI Taxonomy" id="1141887"/>
    <lineage>
        <taxon>Bacteria</taxon>
        <taxon>Pseudomonadati</taxon>
        <taxon>Pseudomonadota</taxon>
        <taxon>Alphaproteobacteria</taxon>
        <taxon>Sphingomonadales</taxon>
        <taxon>Sphingomonadaceae</taxon>
        <taxon>Sphingomonas</taxon>
    </lineage>
</organism>
<evidence type="ECO:0000256" key="1">
    <source>
        <dbReference type="SAM" id="MobiDB-lite"/>
    </source>
</evidence>
<dbReference type="RefSeq" id="WP_095997114.1">
    <property type="nucleotide sequence ID" value="NZ_NSLI01000002.1"/>
</dbReference>
<dbReference type="Proteomes" id="UP000218151">
    <property type="component" value="Unassembled WGS sequence"/>
</dbReference>
<feature type="region of interest" description="Disordered" evidence="1">
    <location>
        <begin position="503"/>
        <end position="535"/>
    </location>
</feature>
<sequence length="535" mass="57123">MISCPVDAIIASTLLMVVVLLIRVPVRRMFGPTVAYALWALPALRLLLPPLPESLRQTASTPISQAAEAVYYVVGTPEVAAAPGVQGTDYAALAVSLWAAIAAAFLLFHLVQYAVFRTRLLRRHQPVERIGNVRVVLSPAAPGPLAFGVLERYVALPADLDARYDADEQALALAHELGHHARGDLAANWVALAVLAIHWWNPIAWMAHRAFRADQELANDARVLRERGHEAAHAYACAILKAAHGGAIAAACHLHTINDLKGRLRMLKQGPTPTRRLFAGAATVSVLAAAGLALTASGTAATAAVKAGVNETIGVDLDAAAAVVVEEALPQVAALAPIARPAPAAPPAAPAPLAPVIAQVPPAPPTLPAPPVPPSPELAQVPPALPAPPAAPTWNGRHSFQFFRQADGKPVRFAFRDGAPRSFRFDVQERRCPGDDRRPVVIQQRKGDKRVTVICTNRIERLAEESARMAERHAELAARAPEIHRRALEGALRGLDAARTSIEVNPNLTPDQKREALEGIAEGEREIRADLQRAD</sequence>
<keyword evidence="2" id="KW-1133">Transmembrane helix</keyword>
<feature type="domain" description="Peptidase M56" evidence="3">
    <location>
        <begin position="8"/>
        <end position="267"/>
    </location>
</feature>
<dbReference type="PANTHER" id="PTHR34978">
    <property type="entry name" value="POSSIBLE SENSOR-TRANSDUCER PROTEIN BLAR"/>
    <property type="match status" value="1"/>
</dbReference>
<feature type="transmembrane region" description="Helical" evidence="2">
    <location>
        <begin position="6"/>
        <end position="22"/>
    </location>
</feature>
<dbReference type="InterPro" id="IPR008756">
    <property type="entry name" value="Peptidase_M56"/>
</dbReference>
<comment type="caution">
    <text evidence="4">The sequence shown here is derived from an EMBL/GenBank/DDBJ whole genome shotgun (WGS) entry which is preliminary data.</text>
</comment>